<dbReference type="GO" id="GO:0016503">
    <property type="term" value="F:pheromone receptor activity"/>
    <property type="evidence" value="ECO:0007669"/>
    <property type="project" value="InterPro"/>
</dbReference>
<dbReference type="GeneTree" id="ENSGT01030000234553"/>
<evidence type="ECO:0000256" key="1">
    <source>
        <dbReference type="ARBA" id="ARBA00004651"/>
    </source>
</evidence>
<dbReference type="GO" id="GO:0005550">
    <property type="term" value="F:pheromone binding"/>
    <property type="evidence" value="ECO:0000318"/>
    <property type="project" value="GO_Central"/>
</dbReference>
<reference evidence="13 14" key="1">
    <citation type="journal article" date="2008" name="Nature">
        <title>Genome analysis of the platypus reveals unique signatures of evolution.</title>
        <authorList>
            <person name="Warren W.C."/>
            <person name="Hillier L.W."/>
            <person name="Marshall Graves J.A."/>
            <person name="Birney E."/>
            <person name="Ponting C.P."/>
            <person name="Grutzner F."/>
            <person name="Belov K."/>
            <person name="Miller W."/>
            <person name="Clarke L."/>
            <person name="Chinwalla A.T."/>
            <person name="Yang S.P."/>
            <person name="Heger A."/>
            <person name="Locke D.P."/>
            <person name="Miethke P."/>
            <person name="Waters P.D."/>
            <person name="Veyrunes F."/>
            <person name="Fulton L."/>
            <person name="Fulton B."/>
            <person name="Graves T."/>
            <person name="Wallis J."/>
            <person name="Puente X.S."/>
            <person name="Lopez-Otin C."/>
            <person name="Ordonez G.R."/>
            <person name="Eichler E.E."/>
            <person name="Chen L."/>
            <person name="Cheng Z."/>
            <person name="Deakin J.E."/>
            <person name="Alsop A."/>
            <person name="Thompson K."/>
            <person name="Kirby P."/>
            <person name="Papenfuss A.T."/>
            <person name="Wakefield M.J."/>
            <person name="Olender T."/>
            <person name="Lancet D."/>
            <person name="Huttley G.A."/>
            <person name="Smit A.F."/>
            <person name="Pask A."/>
            <person name="Temple-Smith P."/>
            <person name="Batzer M.A."/>
            <person name="Walker J.A."/>
            <person name="Konkel M.K."/>
            <person name="Harris R.S."/>
            <person name="Whittington C.M."/>
            <person name="Wong E.S."/>
            <person name="Gemmell N.J."/>
            <person name="Buschiazzo E."/>
            <person name="Vargas Jentzsch I.M."/>
            <person name="Merkel A."/>
            <person name="Schmitz J."/>
            <person name="Zemann A."/>
            <person name="Churakov G."/>
            <person name="Kriegs J.O."/>
            <person name="Brosius J."/>
            <person name="Murchison E.P."/>
            <person name="Sachidanandam R."/>
            <person name="Smith C."/>
            <person name="Hannon G.J."/>
            <person name="Tsend-Ayush E."/>
            <person name="McMillan D."/>
            <person name="Attenborough R."/>
            <person name="Rens W."/>
            <person name="Ferguson-Smith M."/>
            <person name="Lefevre C.M."/>
            <person name="Sharp J.A."/>
            <person name="Nicholas K.R."/>
            <person name="Ray D.A."/>
            <person name="Kube M."/>
            <person name="Reinhardt R."/>
            <person name="Pringle T.H."/>
            <person name="Taylor J."/>
            <person name="Jones R.C."/>
            <person name="Nixon B."/>
            <person name="Dacheux J.L."/>
            <person name="Niwa H."/>
            <person name="Sekita Y."/>
            <person name="Huang X."/>
            <person name="Stark A."/>
            <person name="Kheradpour P."/>
            <person name="Kellis M."/>
            <person name="Flicek P."/>
            <person name="Chen Y."/>
            <person name="Webber C."/>
            <person name="Hardison R."/>
            <person name="Nelson J."/>
            <person name="Hallsworth-Pepin K."/>
            <person name="Delehaunty K."/>
            <person name="Markovic C."/>
            <person name="Minx P."/>
            <person name="Feng Y."/>
            <person name="Kremitzki C."/>
            <person name="Mitreva M."/>
            <person name="Glasscock J."/>
            <person name="Wylie T."/>
            <person name="Wohldmann P."/>
            <person name="Thiru P."/>
            <person name="Nhan M.N."/>
            <person name="Pohl C.S."/>
            <person name="Smith S.M."/>
            <person name="Hou S."/>
            <person name="Nefedov M."/>
            <person name="de Jong P.J."/>
            <person name="Renfree M.B."/>
            <person name="Mardis E.R."/>
            <person name="Wilson R.K."/>
        </authorList>
    </citation>
    <scope>NUCLEOTIDE SEQUENCE [LARGE SCALE GENOMIC DNA]</scope>
    <source>
        <strain evidence="13 14">Glennie</strain>
    </source>
</reference>
<feature type="transmembrane region" description="Helical" evidence="11">
    <location>
        <begin position="6"/>
        <end position="33"/>
    </location>
</feature>
<evidence type="ECO:0000313" key="14">
    <source>
        <dbReference type="Proteomes" id="UP000002279"/>
    </source>
</evidence>
<evidence type="ECO:0000256" key="3">
    <source>
        <dbReference type="ARBA" id="ARBA00022475"/>
    </source>
</evidence>
<organism evidence="13 14">
    <name type="scientific">Ornithorhynchus anatinus</name>
    <name type="common">Duckbill platypus</name>
    <dbReference type="NCBI Taxonomy" id="9258"/>
    <lineage>
        <taxon>Eukaryota</taxon>
        <taxon>Metazoa</taxon>
        <taxon>Chordata</taxon>
        <taxon>Craniata</taxon>
        <taxon>Vertebrata</taxon>
        <taxon>Euteleostomi</taxon>
        <taxon>Mammalia</taxon>
        <taxon>Monotremata</taxon>
        <taxon>Ornithorhynchidae</taxon>
        <taxon>Ornithorhynchus</taxon>
    </lineage>
</organism>
<dbReference type="OrthoDB" id="9606139at2759"/>
<evidence type="ECO:0000256" key="10">
    <source>
        <dbReference type="ARBA" id="ARBA00023224"/>
    </source>
</evidence>
<keyword evidence="8 11" id="KW-0472">Membrane</keyword>
<feature type="domain" description="G-protein coupled receptors family 1 profile" evidence="12">
    <location>
        <begin position="22"/>
        <end position="286"/>
    </location>
</feature>
<dbReference type="RefSeq" id="NP_001240515.1">
    <property type="nucleotide sequence ID" value="NM_001253586.2"/>
</dbReference>
<keyword evidence="9 11" id="KW-0675">Receptor</keyword>
<proteinExistence type="inferred from homology"/>
<evidence type="ECO:0000256" key="4">
    <source>
        <dbReference type="ARBA" id="ARBA00022507"/>
    </source>
</evidence>
<keyword evidence="3 11" id="KW-1003">Cell membrane</keyword>
<evidence type="ECO:0000256" key="8">
    <source>
        <dbReference type="ARBA" id="ARBA00023136"/>
    </source>
</evidence>
<dbReference type="PANTHER" id="PTHR24062">
    <property type="entry name" value="VOMERONASAL TYPE-1 RECEPTOR"/>
    <property type="match status" value="1"/>
</dbReference>
<evidence type="ECO:0000313" key="13">
    <source>
        <dbReference type="Ensembl" id="ENSOANP00000035536.1"/>
    </source>
</evidence>
<evidence type="ECO:0000259" key="12">
    <source>
        <dbReference type="PROSITE" id="PS50262"/>
    </source>
</evidence>
<evidence type="ECO:0000256" key="2">
    <source>
        <dbReference type="ARBA" id="ARBA00010663"/>
    </source>
</evidence>
<reference evidence="13" key="3">
    <citation type="submission" date="2025-09" db="UniProtKB">
        <authorList>
            <consortium name="Ensembl"/>
        </authorList>
    </citation>
    <scope>IDENTIFICATION</scope>
    <source>
        <strain evidence="13">Glennie</strain>
    </source>
</reference>
<dbReference type="GO" id="GO:0019236">
    <property type="term" value="P:response to pheromone"/>
    <property type="evidence" value="ECO:0007669"/>
    <property type="project" value="UniProtKB-KW"/>
</dbReference>
<evidence type="ECO:0000256" key="9">
    <source>
        <dbReference type="ARBA" id="ARBA00023170"/>
    </source>
</evidence>
<dbReference type="PROSITE" id="PS50262">
    <property type="entry name" value="G_PROTEIN_RECEP_F1_2"/>
    <property type="match status" value="1"/>
</dbReference>
<keyword evidence="4 11" id="KW-0589">Pheromone response</keyword>
<dbReference type="Pfam" id="PF03402">
    <property type="entry name" value="V1R"/>
    <property type="match status" value="1"/>
</dbReference>
<dbReference type="CTD" id="100091230"/>
<comment type="similarity">
    <text evidence="2 11">Belongs to the G-protein coupled receptor 1 family.</text>
</comment>
<dbReference type="GO" id="GO:0007606">
    <property type="term" value="P:sensory perception of chemical stimulus"/>
    <property type="evidence" value="ECO:0007669"/>
    <property type="project" value="UniProtKB-ARBA"/>
</dbReference>
<gene>
    <name evidence="13" type="primary">ORNANAV1R3194</name>
</gene>
<feature type="transmembrane region" description="Helical" evidence="11">
    <location>
        <begin position="128"/>
        <end position="148"/>
    </location>
</feature>
<reference evidence="13" key="2">
    <citation type="submission" date="2025-08" db="UniProtKB">
        <authorList>
            <consortium name="Ensembl"/>
        </authorList>
    </citation>
    <scope>IDENTIFICATION</scope>
    <source>
        <strain evidence="13">Glennie</strain>
    </source>
</reference>
<dbReference type="KEGG" id="oaa:100091230"/>
<dbReference type="FunFam" id="1.20.1070.10:FF:000081">
    <property type="entry name" value="Vomeronasal type-1 receptor"/>
    <property type="match status" value="1"/>
</dbReference>
<dbReference type="GeneID" id="100091230"/>
<evidence type="ECO:0000256" key="11">
    <source>
        <dbReference type="RuleBase" id="RU364061"/>
    </source>
</evidence>
<evidence type="ECO:0000256" key="6">
    <source>
        <dbReference type="ARBA" id="ARBA00022989"/>
    </source>
</evidence>
<dbReference type="InterPro" id="IPR004072">
    <property type="entry name" value="Vmron_rcpt_1"/>
</dbReference>
<dbReference type="GO" id="GO:0005886">
    <property type="term" value="C:plasma membrane"/>
    <property type="evidence" value="ECO:0000318"/>
    <property type="project" value="GO_Central"/>
</dbReference>
<keyword evidence="5 11" id="KW-0812">Transmembrane</keyword>
<keyword evidence="14" id="KW-1185">Reference proteome</keyword>
<dbReference type="InParanoid" id="A0A6I8N3G1"/>
<dbReference type="SUPFAM" id="SSF81321">
    <property type="entry name" value="Family A G protein-coupled receptor-like"/>
    <property type="match status" value="1"/>
</dbReference>
<feature type="transmembrane region" description="Helical" evidence="11">
    <location>
        <begin position="270"/>
        <end position="289"/>
    </location>
</feature>
<sequence length="309" mass="34640">MDATQLSIGIVMLLQICAGVLMNVFLLLFYIHMFSASPKFSSSDLILAHLALANVMILLTFGISETLSAWGLRNFLDKYGCKIIFYLYRVARGLAICTTCLLSVFQAVTISPGNSPWAMIKAKLSKSIIPSCVLFWILNLLIDFDVLINMTSPQNSSNVQIMLDFKYCSKVSISAETTLLISIVFSLRDLFFVGLMSVASGYMVFVLHRHHRLVQHLHRPGHSPGVMPEVTAAKRVIALVTLYVLLYGRQTIMLSILVNLKEKSSLLVKSHMVLSFTFSAISPFLVIHSDRRMKMFWKRESPVSNLDPP</sequence>
<name>A0A6I8N3G1_ORNAN</name>
<evidence type="ECO:0000256" key="5">
    <source>
        <dbReference type="ARBA" id="ARBA00022692"/>
    </source>
</evidence>
<keyword evidence="10 11" id="KW-0807">Transducer</keyword>
<comment type="subcellular location">
    <subcellularLocation>
        <location evidence="1 11">Cell membrane</location>
        <topology evidence="1 11">Multi-pass membrane protein</topology>
    </subcellularLocation>
</comment>
<dbReference type="Gene3D" id="1.20.1070.10">
    <property type="entry name" value="Rhodopsin 7-helix transmembrane proteins"/>
    <property type="match status" value="1"/>
</dbReference>
<evidence type="ECO:0000256" key="7">
    <source>
        <dbReference type="ARBA" id="ARBA00023040"/>
    </source>
</evidence>
<dbReference type="Proteomes" id="UP000002279">
    <property type="component" value="Chromosome X5"/>
</dbReference>
<protein>
    <recommendedName>
        <fullName evidence="11">Vomeronasal type-1 receptor</fullName>
    </recommendedName>
</protein>
<dbReference type="InterPro" id="IPR017452">
    <property type="entry name" value="GPCR_Rhodpsn_7TM"/>
</dbReference>
<dbReference type="Ensembl" id="ENSOANT00000064373.1">
    <property type="protein sequence ID" value="ENSOANP00000035536.1"/>
    <property type="gene ID" value="ENSOANG00000051021.1"/>
</dbReference>
<dbReference type="AlphaFoldDB" id="A0A6I8N3G1"/>
<accession>A0A6I8N3G1</accession>
<feature type="transmembrane region" description="Helical" evidence="11">
    <location>
        <begin position="190"/>
        <end position="207"/>
    </location>
</feature>
<keyword evidence="7 11" id="KW-0297">G-protein coupled receptor</keyword>
<feature type="transmembrane region" description="Helical" evidence="11">
    <location>
        <begin position="236"/>
        <end position="258"/>
    </location>
</feature>
<feature type="transmembrane region" description="Helical" evidence="11">
    <location>
        <begin position="45"/>
        <end position="63"/>
    </location>
</feature>
<dbReference type="OMA" id="FHICFTA"/>
<feature type="transmembrane region" description="Helical" evidence="11">
    <location>
        <begin position="83"/>
        <end position="108"/>
    </location>
</feature>
<keyword evidence="6 11" id="KW-1133">Transmembrane helix</keyword>